<feature type="domain" description="DUF3631" evidence="2">
    <location>
        <begin position="226"/>
        <end position="405"/>
    </location>
</feature>
<feature type="region of interest" description="Disordered" evidence="1">
    <location>
        <begin position="413"/>
        <end position="502"/>
    </location>
</feature>
<name>A0ABP9NW35_9PSEU</name>
<evidence type="ECO:0000313" key="3">
    <source>
        <dbReference type="EMBL" id="GAA5130205.1"/>
    </source>
</evidence>
<evidence type="ECO:0000259" key="2">
    <source>
        <dbReference type="Pfam" id="PF12307"/>
    </source>
</evidence>
<accession>A0ABP9NW35</accession>
<dbReference type="Proteomes" id="UP001500804">
    <property type="component" value="Unassembled WGS sequence"/>
</dbReference>
<organism evidence="3 4">
    <name type="scientific">Pseudonocardia adelaidensis</name>
    <dbReference type="NCBI Taxonomy" id="648754"/>
    <lineage>
        <taxon>Bacteria</taxon>
        <taxon>Bacillati</taxon>
        <taxon>Actinomycetota</taxon>
        <taxon>Actinomycetes</taxon>
        <taxon>Pseudonocardiales</taxon>
        <taxon>Pseudonocardiaceae</taxon>
        <taxon>Pseudonocardia</taxon>
    </lineage>
</organism>
<feature type="compositionally biased region" description="Low complexity" evidence="1">
    <location>
        <begin position="478"/>
        <end position="490"/>
    </location>
</feature>
<protein>
    <submittedName>
        <fullName evidence="3">DUF3631 domain-containing protein</fullName>
    </submittedName>
</protein>
<feature type="region of interest" description="Disordered" evidence="1">
    <location>
        <begin position="1"/>
        <end position="58"/>
    </location>
</feature>
<gene>
    <name evidence="3" type="ORF">GCM10023320_51870</name>
</gene>
<reference evidence="4" key="1">
    <citation type="journal article" date="2019" name="Int. J. Syst. Evol. Microbiol.">
        <title>The Global Catalogue of Microorganisms (GCM) 10K type strain sequencing project: providing services to taxonomists for standard genome sequencing and annotation.</title>
        <authorList>
            <consortium name="The Broad Institute Genomics Platform"/>
            <consortium name="The Broad Institute Genome Sequencing Center for Infectious Disease"/>
            <person name="Wu L."/>
            <person name="Ma J."/>
        </authorList>
    </citation>
    <scope>NUCLEOTIDE SEQUENCE [LARGE SCALE GENOMIC DNA]</scope>
    <source>
        <strain evidence="4">JCM 18302</strain>
    </source>
</reference>
<dbReference type="InterPro" id="IPR022081">
    <property type="entry name" value="DUF3631"/>
</dbReference>
<proteinExistence type="predicted"/>
<evidence type="ECO:0000313" key="4">
    <source>
        <dbReference type="Proteomes" id="UP001500804"/>
    </source>
</evidence>
<evidence type="ECO:0000256" key="1">
    <source>
        <dbReference type="SAM" id="MobiDB-lite"/>
    </source>
</evidence>
<comment type="caution">
    <text evidence="3">The sequence shown here is derived from an EMBL/GenBank/DDBJ whole genome shotgun (WGS) entry which is preliminary data.</text>
</comment>
<dbReference type="EMBL" id="BAABJO010000021">
    <property type="protein sequence ID" value="GAA5130205.1"/>
    <property type="molecule type" value="Genomic_DNA"/>
</dbReference>
<dbReference type="Pfam" id="PF12307">
    <property type="entry name" value="DUF3631"/>
    <property type="match status" value="1"/>
</dbReference>
<sequence length="502" mass="53621">MNTTTPPAHHPTPEENGPQNATQGPLNAPAPPPAHHRAHSSETGQTGDHGQLSAPDGHAIDGAELLDRVHAALLRYVVLPTPAAAVGVVLWIAASHAQPAWAHAARLVIRAPEKRCGKSRLLDVVEALCWNPLVTVNASPAAVYRSITADPPTMLVDEADTIFGPKADGNEDLRGLLNAGHQRGRPAIRYDAAANRVEQIPTFAMAALAGIGAMPDTIEDRAVVIRMRRRAAGETVAPYRHRRDRPALRALARELTAWLRAHIKTLEQAAPAMPVEDRAADTWEPLVAVADLAGGPWPARARAAVVALVDEATEKSETSDRIRLLLDIHAAFADLDAIPTALLLQRLKADPEAPWVDYGHNGLTPKKLGDLLREYDIGSQNIRFPESGQAKGYLRADFIDAWQRYCPALARPAGGTDCHDTSAAPTTVESAGVIRPSRPKRPRAGQARDGSNPWDGSIRPTADPGTDQSVPPDQSVPGLTCDGTLGTDGTAHPRLRVIGGDK</sequence>
<keyword evidence="4" id="KW-1185">Reference proteome</keyword>